<feature type="compositionally biased region" description="Pro residues" evidence="1">
    <location>
        <begin position="1"/>
        <end position="10"/>
    </location>
</feature>
<sequence>MSSPRPPTDTPGPALEEDKDPATSMHETAPGTQRPMRARTPVMDNRGQAEEEGRDPTTSSRETAPDTQGPITTTRLPRAGLMLPVGILDPEVQADKHVPRNSQETAPGTQGRITTRLPLGQTAPDTHSRARDHQRAPGPAGAEDPALARRVTARDTQKTPRGGLGPVPETIMGPLGSSREVAPGTAGPITETEPVTGTLQTAPDDQAPVTQRLPLVGGLRLPTSRQHQVQEEDTDPATSTQQTALDTQALAADSPHLQSATMHTRRPVAVRPVTARRIQKTQTHSQCQATDRLGTVSRATMSLHAADTPGPALEEDKDPATSMHETAPGTQRPMRARTPVVDSQGQAEEEGRDPTTSSQETALDTQGPITTTRLPRAGLMLPVGILDPEVQADKHVPRNSQETAPGTQGRITTRLPLGQTAPDTHSRARDHQRAPGPAGAEDPALARRVTARDTQKTPRGGLGPVPETIMGPLGSSREMAPGTAGPITETEPVTGTLQTAPDDQAPITQRLPLVGGLHLLTSRQHQVQEEDTDPATSTQQTALDTQALAADSPHLQSATMHTRRPVGVRPVTARRIQKTQTHSQCQATDRLGTVSRATMSPHVAGQGKGLDVQALSSTR</sequence>
<feature type="compositionally biased region" description="Polar residues" evidence="1">
    <location>
        <begin position="56"/>
        <end position="75"/>
    </location>
</feature>
<gene>
    <name evidence="2" type="ORF">P7K49_037323</name>
</gene>
<feature type="compositionally biased region" description="Polar residues" evidence="1">
    <location>
        <begin position="193"/>
        <end position="203"/>
    </location>
</feature>
<protein>
    <submittedName>
        <fullName evidence="2">Uncharacterized protein</fullName>
    </submittedName>
</protein>
<feature type="region of interest" description="Disordered" evidence="1">
    <location>
        <begin position="391"/>
        <end position="505"/>
    </location>
</feature>
<reference evidence="2 3" key="1">
    <citation type="submission" date="2023-05" db="EMBL/GenBank/DDBJ databases">
        <title>B98-5 Cell Line De Novo Hybrid Assembly: An Optical Mapping Approach.</title>
        <authorList>
            <person name="Kananen K."/>
            <person name="Auerbach J.A."/>
            <person name="Kautto E."/>
            <person name="Blachly J.S."/>
        </authorList>
    </citation>
    <scope>NUCLEOTIDE SEQUENCE [LARGE SCALE GENOMIC DNA]</scope>
    <source>
        <strain evidence="2">B95-8</strain>
        <tissue evidence="2">Cell line</tissue>
    </source>
</reference>
<organism evidence="2 3">
    <name type="scientific">Saguinus oedipus</name>
    <name type="common">Cotton-top tamarin</name>
    <name type="synonym">Oedipomidas oedipus</name>
    <dbReference type="NCBI Taxonomy" id="9490"/>
    <lineage>
        <taxon>Eukaryota</taxon>
        <taxon>Metazoa</taxon>
        <taxon>Chordata</taxon>
        <taxon>Craniata</taxon>
        <taxon>Vertebrata</taxon>
        <taxon>Euteleostomi</taxon>
        <taxon>Mammalia</taxon>
        <taxon>Eutheria</taxon>
        <taxon>Euarchontoglires</taxon>
        <taxon>Primates</taxon>
        <taxon>Haplorrhini</taxon>
        <taxon>Platyrrhini</taxon>
        <taxon>Cebidae</taxon>
        <taxon>Callitrichinae</taxon>
        <taxon>Saguinus</taxon>
    </lineage>
</organism>
<evidence type="ECO:0000256" key="1">
    <source>
        <dbReference type="SAM" id="MobiDB-lite"/>
    </source>
</evidence>
<feature type="compositionally biased region" description="Polar residues" evidence="1">
    <location>
        <begin position="491"/>
        <end position="501"/>
    </location>
</feature>
<feature type="region of interest" description="Disordered" evidence="1">
    <location>
        <begin position="598"/>
        <end position="619"/>
    </location>
</feature>
<feature type="compositionally biased region" description="Polar residues" evidence="1">
    <location>
        <begin position="398"/>
        <end position="411"/>
    </location>
</feature>
<comment type="caution">
    <text evidence="2">The sequence shown here is derived from an EMBL/GenBank/DDBJ whole genome shotgun (WGS) entry which is preliminary data.</text>
</comment>
<accession>A0ABQ9THQ0</accession>
<feature type="region of interest" description="Disordered" evidence="1">
    <location>
        <begin position="306"/>
        <end position="376"/>
    </location>
</feature>
<evidence type="ECO:0000313" key="2">
    <source>
        <dbReference type="EMBL" id="KAK2084290.1"/>
    </source>
</evidence>
<feature type="compositionally biased region" description="Basic and acidic residues" evidence="1">
    <location>
        <begin position="126"/>
        <end position="135"/>
    </location>
</feature>
<dbReference type="Proteomes" id="UP001266305">
    <property type="component" value="Unassembled WGS sequence"/>
</dbReference>
<feature type="compositionally biased region" description="Polar residues" evidence="1">
    <location>
        <begin position="100"/>
        <end position="113"/>
    </location>
</feature>
<keyword evidence="3" id="KW-1185">Reference proteome</keyword>
<feature type="compositionally biased region" description="Basic and acidic residues" evidence="1">
    <location>
        <begin position="424"/>
        <end position="433"/>
    </location>
</feature>
<name>A0ABQ9THQ0_SAGOE</name>
<feature type="compositionally biased region" description="Polar residues" evidence="1">
    <location>
        <begin position="354"/>
        <end position="373"/>
    </location>
</feature>
<feature type="region of interest" description="Disordered" evidence="1">
    <location>
        <begin position="1"/>
        <end position="209"/>
    </location>
</feature>
<dbReference type="EMBL" id="JASSZA010000022">
    <property type="protein sequence ID" value="KAK2084290.1"/>
    <property type="molecule type" value="Genomic_DNA"/>
</dbReference>
<evidence type="ECO:0000313" key="3">
    <source>
        <dbReference type="Proteomes" id="UP001266305"/>
    </source>
</evidence>
<proteinExistence type="predicted"/>